<dbReference type="PRINTS" id="PR00421">
    <property type="entry name" value="THIOREDOXIN"/>
</dbReference>
<feature type="site" description="Deprotonates C-terminal active site Cys" evidence="8">
    <location>
        <position position="27"/>
    </location>
</feature>
<accession>E7C1X8</accession>
<dbReference type="InterPro" id="IPR017937">
    <property type="entry name" value="Thioredoxin_CS"/>
</dbReference>
<dbReference type="GO" id="GO:0015035">
    <property type="term" value="F:protein-disulfide reductase activity"/>
    <property type="evidence" value="ECO:0007669"/>
    <property type="project" value="UniProtKB-UniRule"/>
</dbReference>
<protein>
    <recommendedName>
        <fullName evidence="6 7">Thioredoxin</fullName>
    </recommendedName>
</protein>
<dbReference type="InterPro" id="IPR005746">
    <property type="entry name" value="Thioredoxin"/>
</dbReference>
<dbReference type="GO" id="GO:0016853">
    <property type="term" value="F:isomerase activity"/>
    <property type="evidence" value="ECO:0007669"/>
    <property type="project" value="UniProtKB-KW"/>
</dbReference>
<keyword evidence="5 9" id="KW-0676">Redox-active center</keyword>
<sequence>MSELVKEITDENFDDEVTNSDKPVLIDFWAEWCGPCKQIAPIVDEVAKDYVENLKVCKMDIDSNRDIAVQFGIRSIPTLMIFKNGQPVGTQIGAISKQQLLEFIQSEI</sequence>
<evidence type="ECO:0000256" key="8">
    <source>
        <dbReference type="PIRSR" id="PIRSR000077-1"/>
    </source>
</evidence>
<feature type="active site" description="Nucleophile" evidence="8">
    <location>
        <position position="36"/>
    </location>
</feature>
<dbReference type="SUPFAM" id="SSF52833">
    <property type="entry name" value="Thioredoxin-like"/>
    <property type="match status" value="1"/>
</dbReference>
<dbReference type="PANTHER" id="PTHR45663:SF11">
    <property type="entry name" value="GEO12009P1"/>
    <property type="match status" value="1"/>
</dbReference>
<organism evidence="11">
    <name type="scientific">uncultured gamma proteobacterium HF0070_10G19</name>
    <dbReference type="NCBI Taxonomy" id="723565"/>
    <lineage>
        <taxon>Bacteria</taxon>
        <taxon>Pseudomonadati</taxon>
        <taxon>Pseudomonadota</taxon>
        <taxon>Gammaproteobacteria</taxon>
        <taxon>environmental samples</taxon>
    </lineage>
</organism>
<dbReference type="PROSITE" id="PS00194">
    <property type="entry name" value="THIOREDOXIN_1"/>
    <property type="match status" value="1"/>
</dbReference>
<dbReference type="PANTHER" id="PTHR45663">
    <property type="entry name" value="GEO12009P1"/>
    <property type="match status" value="1"/>
</dbReference>
<evidence type="ECO:0000313" key="11">
    <source>
        <dbReference type="EMBL" id="ADI21452.1"/>
    </source>
</evidence>
<dbReference type="NCBIfam" id="TIGR01068">
    <property type="entry name" value="thioredoxin"/>
    <property type="match status" value="1"/>
</dbReference>
<evidence type="ECO:0000256" key="4">
    <source>
        <dbReference type="ARBA" id="ARBA00023157"/>
    </source>
</evidence>
<feature type="site" description="Contributes to redox potential value" evidence="8">
    <location>
        <position position="35"/>
    </location>
</feature>
<evidence type="ECO:0000256" key="1">
    <source>
        <dbReference type="ARBA" id="ARBA00008987"/>
    </source>
</evidence>
<feature type="site" description="Contributes to redox potential value" evidence="8">
    <location>
        <position position="34"/>
    </location>
</feature>
<evidence type="ECO:0000256" key="5">
    <source>
        <dbReference type="ARBA" id="ARBA00023284"/>
    </source>
</evidence>
<dbReference type="AlphaFoldDB" id="E7C1X8"/>
<dbReference type="GO" id="GO:0005737">
    <property type="term" value="C:cytoplasm"/>
    <property type="evidence" value="ECO:0007669"/>
    <property type="project" value="TreeGrafter"/>
</dbReference>
<proteinExistence type="inferred from homology"/>
<comment type="similarity">
    <text evidence="1 7">Belongs to the thioredoxin family.</text>
</comment>
<evidence type="ECO:0000256" key="3">
    <source>
        <dbReference type="ARBA" id="ARBA00022982"/>
    </source>
</evidence>
<feature type="domain" description="Thioredoxin" evidence="10">
    <location>
        <begin position="1"/>
        <end position="108"/>
    </location>
</feature>
<keyword evidence="3" id="KW-0249">Electron transport</keyword>
<keyword evidence="11" id="KW-0413">Isomerase</keyword>
<evidence type="ECO:0000256" key="9">
    <source>
        <dbReference type="PIRSR" id="PIRSR000077-4"/>
    </source>
</evidence>
<dbReference type="Gene3D" id="3.40.30.10">
    <property type="entry name" value="Glutaredoxin"/>
    <property type="match status" value="1"/>
</dbReference>
<dbReference type="EMBL" id="GU567955">
    <property type="protein sequence ID" value="ADI21452.1"/>
    <property type="molecule type" value="Genomic_DNA"/>
</dbReference>
<evidence type="ECO:0000256" key="2">
    <source>
        <dbReference type="ARBA" id="ARBA00022448"/>
    </source>
</evidence>
<reference evidence="11" key="1">
    <citation type="submission" date="2010-01" db="EMBL/GenBank/DDBJ databases">
        <title>Genome fragments of uncultured bacteria from the North Pacific subtropical Gyre.</title>
        <authorList>
            <person name="Pham V.D."/>
            <person name="Delong E.F."/>
        </authorList>
    </citation>
    <scope>NUCLEOTIDE SEQUENCE</scope>
</reference>
<dbReference type="FunFam" id="3.40.30.10:FF:000001">
    <property type="entry name" value="Thioredoxin"/>
    <property type="match status" value="1"/>
</dbReference>
<feature type="active site" description="Nucleophile" evidence="8">
    <location>
        <position position="33"/>
    </location>
</feature>
<dbReference type="Pfam" id="PF00085">
    <property type="entry name" value="Thioredoxin"/>
    <property type="match status" value="1"/>
</dbReference>
<name>E7C1X8_9GAMM</name>
<evidence type="ECO:0000256" key="6">
    <source>
        <dbReference type="NCBIfam" id="TIGR01068"/>
    </source>
</evidence>
<dbReference type="PROSITE" id="PS51352">
    <property type="entry name" value="THIOREDOXIN_2"/>
    <property type="match status" value="1"/>
</dbReference>
<evidence type="ECO:0000256" key="7">
    <source>
        <dbReference type="PIRNR" id="PIRNR000077"/>
    </source>
</evidence>
<dbReference type="InterPro" id="IPR013766">
    <property type="entry name" value="Thioredoxin_domain"/>
</dbReference>
<keyword evidence="4 9" id="KW-1015">Disulfide bond</keyword>
<dbReference type="CDD" id="cd02947">
    <property type="entry name" value="TRX_family"/>
    <property type="match status" value="1"/>
</dbReference>
<keyword evidence="2" id="KW-0813">Transport</keyword>
<evidence type="ECO:0000259" key="10">
    <source>
        <dbReference type="PROSITE" id="PS51352"/>
    </source>
</evidence>
<dbReference type="PIRSF" id="PIRSF000077">
    <property type="entry name" value="Thioredoxin"/>
    <property type="match status" value="1"/>
</dbReference>
<dbReference type="InterPro" id="IPR036249">
    <property type="entry name" value="Thioredoxin-like_sf"/>
</dbReference>
<feature type="disulfide bond" description="Redox-active" evidence="9">
    <location>
        <begin position="33"/>
        <end position="36"/>
    </location>
</feature>